<organism evidence="2 3">
    <name type="scientific">Pseudomonas ulcerans</name>
    <dbReference type="NCBI Taxonomy" id="3115852"/>
    <lineage>
        <taxon>Bacteria</taxon>
        <taxon>Pseudomonadati</taxon>
        <taxon>Pseudomonadota</taxon>
        <taxon>Gammaproteobacteria</taxon>
        <taxon>Pseudomonadales</taxon>
        <taxon>Pseudomonadaceae</taxon>
        <taxon>Pseudomonas</taxon>
    </lineage>
</organism>
<feature type="signal peptide" evidence="1">
    <location>
        <begin position="1"/>
        <end position="24"/>
    </location>
</feature>
<evidence type="ECO:0000313" key="3">
    <source>
        <dbReference type="Proteomes" id="UP001335100"/>
    </source>
</evidence>
<gene>
    <name evidence="2" type="ORF">V0R50_06625</name>
</gene>
<dbReference type="RefSeq" id="WP_330073786.1">
    <property type="nucleotide sequence ID" value="NZ_JAZDQJ010000005.1"/>
</dbReference>
<name>A0ABU7HMX3_9PSED</name>
<feature type="chain" id="PRO_5045609069" evidence="1">
    <location>
        <begin position="25"/>
        <end position="170"/>
    </location>
</feature>
<accession>A0ABU7HMX3</accession>
<dbReference type="EMBL" id="JAZDQJ010000005">
    <property type="protein sequence ID" value="MEE1932888.1"/>
    <property type="molecule type" value="Genomic_DNA"/>
</dbReference>
<evidence type="ECO:0000313" key="2">
    <source>
        <dbReference type="EMBL" id="MEE1932888.1"/>
    </source>
</evidence>
<proteinExistence type="predicted"/>
<keyword evidence="3" id="KW-1185">Reference proteome</keyword>
<dbReference type="Proteomes" id="UP001335100">
    <property type="component" value="Unassembled WGS sequence"/>
</dbReference>
<protein>
    <submittedName>
        <fullName evidence="2">Uncharacterized protein</fullName>
    </submittedName>
</protein>
<sequence>MSLKANAPASALFVAALALISDYAALSEQRTSDPSPVAYASESPAVLKLRSVIAALASGWNDLDTHYARSVEKIATLTSIDEEHFLRNMELLKATRQLEEVLRDSPVPSALSNEHEQLRRSVAKVRTRLATMDVMYRQFFVRPDEFPSQIERQALRDLADHTTKRIAKIA</sequence>
<reference evidence="2 3" key="1">
    <citation type="submission" date="2024-01" db="EMBL/GenBank/DDBJ databases">
        <title>Unpublished Manusciprt.</title>
        <authorList>
            <person name="Duman M."/>
            <person name="Valdes E.G."/>
            <person name="Ajmi N."/>
            <person name="Altun S."/>
            <person name="Saticioglu I.B."/>
        </authorList>
    </citation>
    <scope>NUCLEOTIDE SEQUENCE [LARGE SCALE GENOMIC DNA]</scope>
    <source>
        <strain evidence="2 3">148P</strain>
    </source>
</reference>
<keyword evidence="1" id="KW-0732">Signal</keyword>
<evidence type="ECO:0000256" key="1">
    <source>
        <dbReference type="SAM" id="SignalP"/>
    </source>
</evidence>
<comment type="caution">
    <text evidence="2">The sequence shown here is derived from an EMBL/GenBank/DDBJ whole genome shotgun (WGS) entry which is preliminary data.</text>
</comment>